<dbReference type="SUPFAM" id="SSF50037">
    <property type="entry name" value="C-terminal domain of transcriptional repressors"/>
    <property type="match status" value="1"/>
</dbReference>
<evidence type="ECO:0000313" key="4">
    <source>
        <dbReference type="Proteomes" id="UP000516046"/>
    </source>
</evidence>
<accession>A0A7G9WDR5</accession>
<protein>
    <submittedName>
        <fullName evidence="3">Ferrous iron transport protein A</fullName>
    </submittedName>
</protein>
<dbReference type="Gene3D" id="2.30.30.90">
    <property type="match status" value="1"/>
</dbReference>
<organism evidence="3 4">
    <name type="scientific">Caproicibacterium amylolyticum</name>
    <dbReference type="NCBI Taxonomy" id="2766537"/>
    <lineage>
        <taxon>Bacteria</taxon>
        <taxon>Bacillati</taxon>
        <taxon>Bacillota</taxon>
        <taxon>Clostridia</taxon>
        <taxon>Eubacteriales</taxon>
        <taxon>Oscillospiraceae</taxon>
        <taxon>Caproicibacterium</taxon>
    </lineage>
</organism>
<proteinExistence type="predicted"/>
<gene>
    <name evidence="3" type="ORF">H6X83_07525</name>
</gene>
<dbReference type="AlphaFoldDB" id="A0A7G9WDR5"/>
<dbReference type="InterPro" id="IPR038157">
    <property type="entry name" value="FeoA_core_dom"/>
</dbReference>
<dbReference type="EMBL" id="CP060696">
    <property type="protein sequence ID" value="QNO16827.1"/>
    <property type="molecule type" value="Genomic_DNA"/>
</dbReference>
<evidence type="ECO:0000313" key="3">
    <source>
        <dbReference type="EMBL" id="QNO16827.1"/>
    </source>
</evidence>
<keyword evidence="1" id="KW-0408">Iron</keyword>
<dbReference type="Pfam" id="PF04023">
    <property type="entry name" value="FeoA"/>
    <property type="match status" value="1"/>
</dbReference>
<dbReference type="SMART" id="SM00899">
    <property type="entry name" value="FeoA"/>
    <property type="match status" value="1"/>
</dbReference>
<dbReference type="InterPro" id="IPR008988">
    <property type="entry name" value="Transcriptional_repressor_C"/>
</dbReference>
<dbReference type="InterPro" id="IPR007167">
    <property type="entry name" value="Fe-transptr_FeoA-like"/>
</dbReference>
<dbReference type="InterPro" id="IPR052713">
    <property type="entry name" value="FeoA"/>
</dbReference>
<keyword evidence="4" id="KW-1185">Reference proteome</keyword>
<dbReference type="Proteomes" id="UP000516046">
    <property type="component" value="Chromosome"/>
</dbReference>
<dbReference type="GO" id="GO:0046914">
    <property type="term" value="F:transition metal ion binding"/>
    <property type="evidence" value="ECO:0007669"/>
    <property type="project" value="InterPro"/>
</dbReference>
<name>A0A7G9WDR5_9FIRM</name>
<feature type="domain" description="Ferrous iron transporter FeoA-like" evidence="2">
    <location>
        <begin position="5"/>
        <end position="77"/>
    </location>
</feature>
<dbReference type="KEGG" id="caml:H6X83_07525"/>
<dbReference type="PANTHER" id="PTHR42954:SF2">
    <property type="entry name" value="FE(2+) TRANSPORT PROTEIN A"/>
    <property type="match status" value="1"/>
</dbReference>
<reference evidence="3 4" key="1">
    <citation type="submission" date="2020-08" db="EMBL/GenBank/DDBJ databases">
        <authorList>
            <person name="Ren C."/>
            <person name="Gu Y."/>
            <person name="Xu Y."/>
        </authorList>
    </citation>
    <scope>NUCLEOTIDE SEQUENCE [LARGE SCALE GENOMIC DNA]</scope>
    <source>
        <strain evidence="3 4">LBM18003</strain>
    </source>
</reference>
<sequence length="78" mass="8073">MNEKTPLDALIPGGGGRVAALTATGPMRRRLQDIGLIEGTKVDCLLQAPSGDPTAYAIRGAVIALRKEDAGCVLLSEV</sequence>
<evidence type="ECO:0000259" key="2">
    <source>
        <dbReference type="SMART" id="SM00899"/>
    </source>
</evidence>
<dbReference type="PANTHER" id="PTHR42954">
    <property type="entry name" value="FE(2+) TRANSPORT PROTEIN A"/>
    <property type="match status" value="1"/>
</dbReference>
<dbReference type="RefSeq" id="WP_212505894.1">
    <property type="nucleotide sequence ID" value="NZ_CP060696.1"/>
</dbReference>
<evidence type="ECO:0000256" key="1">
    <source>
        <dbReference type="ARBA" id="ARBA00023004"/>
    </source>
</evidence>